<evidence type="ECO:0000256" key="5">
    <source>
        <dbReference type="ARBA" id="ARBA00023004"/>
    </source>
</evidence>
<comment type="similarity">
    <text evidence="8">Belongs to the uracil-DNA glycosylase (UDG) superfamily. Type 5 (UDGb) family.</text>
</comment>
<dbReference type="PANTHER" id="PTHR33693">
    <property type="entry name" value="TYPE-5 URACIL-DNA GLYCOSYLASE"/>
    <property type="match status" value="1"/>
</dbReference>
<keyword evidence="3" id="KW-0227">DNA damage</keyword>
<evidence type="ECO:0000313" key="12">
    <source>
        <dbReference type="Proteomes" id="UP001500218"/>
    </source>
</evidence>
<evidence type="ECO:0000256" key="3">
    <source>
        <dbReference type="ARBA" id="ARBA00022763"/>
    </source>
</evidence>
<dbReference type="Gene3D" id="3.40.470.10">
    <property type="entry name" value="Uracil-DNA glycosylase-like domain"/>
    <property type="match status" value="1"/>
</dbReference>
<keyword evidence="12" id="KW-1185">Reference proteome</keyword>
<dbReference type="SMART" id="SM00987">
    <property type="entry name" value="UreE_C"/>
    <property type="match status" value="1"/>
</dbReference>
<dbReference type="PANTHER" id="PTHR33693:SF3">
    <property type="entry name" value="TYPE-5 URACIL-DNA GLYCOSYLASE"/>
    <property type="match status" value="1"/>
</dbReference>
<evidence type="ECO:0000256" key="7">
    <source>
        <dbReference type="ARBA" id="ARBA00023204"/>
    </source>
</evidence>
<keyword evidence="4" id="KW-0378">Hydrolase</keyword>
<sequence length="271" mass="29522">MTARTDTPAQVITNARRAADLATLDAAVSDCFACPRLVEWRAEVAATRRASFRDEEYWGRPVPGFGQPDARIAILGLAPAAHGGNRTGRIFTGDRSGDVLFAAMHRAGLANQAHSVGRADGLTLTDTRVFAAVRCAPPDNKPTPAERDTCAPWLHREVELIKPTLRVVVALGGFAWAAWWPVLTRVYGLRAPVPRPAFGHGARVDLPGAPTLLGCYHVSQQNTSRLLLTPPMLDDIFRRAKEIAGITDLAERPWAEGWFERLYEQRNGGAG</sequence>
<name>A0ABN2LNH1_9ACTN</name>
<feature type="domain" description="Uracil-DNA glycosylase-like" evidence="10">
    <location>
        <begin position="63"/>
        <end position="237"/>
    </location>
</feature>
<evidence type="ECO:0000256" key="4">
    <source>
        <dbReference type="ARBA" id="ARBA00022801"/>
    </source>
</evidence>
<keyword evidence="7" id="KW-0234">DNA repair</keyword>
<protein>
    <recommendedName>
        <fullName evidence="9">Type-5 uracil-DNA glycosylase</fullName>
    </recommendedName>
</protein>
<dbReference type="SMART" id="SM00986">
    <property type="entry name" value="UDG"/>
    <property type="match status" value="1"/>
</dbReference>
<evidence type="ECO:0000256" key="8">
    <source>
        <dbReference type="ARBA" id="ARBA00023779"/>
    </source>
</evidence>
<reference evidence="11 12" key="1">
    <citation type="journal article" date="2019" name="Int. J. Syst. Evol. Microbiol.">
        <title>The Global Catalogue of Microorganisms (GCM) 10K type strain sequencing project: providing services to taxonomists for standard genome sequencing and annotation.</title>
        <authorList>
            <consortium name="The Broad Institute Genomics Platform"/>
            <consortium name="The Broad Institute Genome Sequencing Center for Infectious Disease"/>
            <person name="Wu L."/>
            <person name="Ma J."/>
        </authorList>
    </citation>
    <scope>NUCLEOTIDE SEQUENCE [LARGE SCALE GENOMIC DNA]</scope>
    <source>
        <strain evidence="11 12">JCM 13250</strain>
    </source>
</reference>
<keyword evidence="6" id="KW-0411">Iron-sulfur</keyword>
<dbReference type="InterPro" id="IPR051536">
    <property type="entry name" value="UDG_Type-4/5"/>
</dbReference>
<dbReference type="Proteomes" id="UP001500218">
    <property type="component" value="Unassembled WGS sequence"/>
</dbReference>
<dbReference type="EMBL" id="BAAALT010000036">
    <property type="protein sequence ID" value="GAA1794402.1"/>
    <property type="molecule type" value="Genomic_DNA"/>
</dbReference>
<evidence type="ECO:0000259" key="10">
    <source>
        <dbReference type="SMART" id="SM00986"/>
    </source>
</evidence>
<evidence type="ECO:0000256" key="2">
    <source>
        <dbReference type="ARBA" id="ARBA00022723"/>
    </source>
</evidence>
<dbReference type="CDD" id="cd10031">
    <property type="entry name" value="UDG-F5_TTUDGB_like"/>
    <property type="match status" value="1"/>
</dbReference>
<dbReference type="Pfam" id="PF03167">
    <property type="entry name" value="UDG"/>
    <property type="match status" value="1"/>
</dbReference>
<comment type="caution">
    <text evidence="11">The sequence shown here is derived from an EMBL/GenBank/DDBJ whole genome shotgun (WGS) entry which is preliminary data.</text>
</comment>
<keyword evidence="2" id="KW-0479">Metal-binding</keyword>
<proteinExistence type="inferred from homology"/>
<organism evidence="11 12">
    <name type="scientific">Luedemannella flava</name>
    <dbReference type="NCBI Taxonomy" id="349316"/>
    <lineage>
        <taxon>Bacteria</taxon>
        <taxon>Bacillati</taxon>
        <taxon>Actinomycetota</taxon>
        <taxon>Actinomycetes</taxon>
        <taxon>Micromonosporales</taxon>
        <taxon>Micromonosporaceae</taxon>
        <taxon>Luedemannella</taxon>
    </lineage>
</organism>
<gene>
    <name evidence="11" type="ORF">GCM10009682_15220</name>
</gene>
<dbReference type="InterPro" id="IPR005122">
    <property type="entry name" value="Uracil-DNA_glycosylase-like"/>
</dbReference>
<keyword evidence="1" id="KW-0004">4Fe-4S</keyword>
<evidence type="ECO:0000256" key="1">
    <source>
        <dbReference type="ARBA" id="ARBA00022485"/>
    </source>
</evidence>
<evidence type="ECO:0000313" key="11">
    <source>
        <dbReference type="EMBL" id="GAA1794402.1"/>
    </source>
</evidence>
<dbReference type="InterPro" id="IPR036895">
    <property type="entry name" value="Uracil-DNA_glycosylase-like_sf"/>
</dbReference>
<accession>A0ABN2LNH1</accession>
<dbReference type="InterPro" id="IPR044147">
    <property type="entry name" value="UdgB-like"/>
</dbReference>
<evidence type="ECO:0000256" key="6">
    <source>
        <dbReference type="ARBA" id="ARBA00023014"/>
    </source>
</evidence>
<evidence type="ECO:0000256" key="9">
    <source>
        <dbReference type="ARBA" id="ARBA00023887"/>
    </source>
</evidence>
<keyword evidence="5" id="KW-0408">Iron</keyword>
<dbReference type="SUPFAM" id="SSF52141">
    <property type="entry name" value="Uracil-DNA glycosylase-like"/>
    <property type="match status" value="1"/>
</dbReference>